<evidence type="ECO:0000259" key="1">
    <source>
        <dbReference type="PROSITE" id="PS50878"/>
    </source>
</evidence>
<dbReference type="PROSITE" id="PS50878">
    <property type="entry name" value="RT_POL"/>
    <property type="match status" value="1"/>
</dbReference>
<proteinExistence type="predicted"/>
<dbReference type="VEuPathDB" id="FungiDB:SI65_04173"/>
<gene>
    <name evidence="2" type="ORF">SI65_04173</name>
</gene>
<name>A0A1E3BJI4_ASPCR</name>
<dbReference type="CDD" id="cd01650">
    <property type="entry name" value="RT_nLTR_like"/>
    <property type="match status" value="1"/>
</dbReference>
<organism evidence="2 3">
    <name type="scientific">Aspergillus cristatus</name>
    <name type="common">Chinese Fuzhuan brick tea-fermentation fungus</name>
    <name type="synonym">Eurotium cristatum</name>
    <dbReference type="NCBI Taxonomy" id="573508"/>
    <lineage>
        <taxon>Eukaryota</taxon>
        <taxon>Fungi</taxon>
        <taxon>Dikarya</taxon>
        <taxon>Ascomycota</taxon>
        <taxon>Pezizomycotina</taxon>
        <taxon>Eurotiomycetes</taxon>
        <taxon>Eurotiomycetidae</taxon>
        <taxon>Eurotiales</taxon>
        <taxon>Aspergillaceae</taxon>
        <taxon>Aspergillus</taxon>
        <taxon>Aspergillus subgen. Aspergillus</taxon>
    </lineage>
</organism>
<dbReference type="SUPFAM" id="SSF56672">
    <property type="entry name" value="DNA/RNA polymerases"/>
    <property type="match status" value="1"/>
</dbReference>
<comment type="caution">
    <text evidence="2">The sequence shown here is derived from an EMBL/GenBank/DDBJ whole genome shotgun (WGS) entry which is preliminary data.</text>
</comment>
<keyword evidence="3" id="KW-1185">Reference proteome</keyword>
<accession>A0A1E3BJI4</accession>
<evidence type="ECO:0000313" key="2">
    <source>
        <dbReference type="EMBL" id="ODM21120.1"/>
    </source>
</evidence>
<dbReference type="STRING" id="573508.A0A1E3BJI4"/>
<dbReference type="Pfam" id="PF00078">
    <property type="entry name" value="RVT_1"/>
    <property type="match status" value="1"/>
</dbReference>
<dbReference type="EMBL" id="JXNT01000003">
    <property type="protein sequence ID" value="ODM21120.1"/>
    <property type="molecule type" value="Genomic_DNA"/>
</dbReference>
<dbReference type="Proteomes" id="UP000094569">
    <property type="component" value="Unassembled WGS sequence"/>
</dbReference>
<dbReference type="PANTHER" id="PTHR33481">
    <property type="entry name" value="REVERSE TRANSCRIPTASE"/>
    <property type="match status" value="1"/>
</dbReference>
<protein>
    <recommendedName>
        <fullName evidence="1">Reverse transcriptase domain-containing protein</fullName>
    </recommendedName>
</protein>
<dbReference type="PANTHER" id="PTHR33481:SF1">
    <property type="entry name" value="ENDONUCLEASE_EXONUCLEASE_PHOSPHATASE DOMAIN-CONTAINING PROTEIN-RELATED"/>
    <property type="match status" value="1"/>
</dbReference>
<dbReference type="InterPro" id="IPR043502">
    <property type="entry name" value="DNA/RNA_pol_sf"/>
</dbReference>
<dbReference type="InterPro" id="IPR000477">
    <property type="entry name" value="RT_dom"/>
</dbReference>
<dbReference type="AlphaFoldDB" id="A0A1E3BJI4"/>
<dbReference type="OrthoDB" id="4842715at2759"/>
<reference evidence="2 3" key="1">
    <citation type="journal article" date="2016" name="BMC Genomics">
        <title>Comparative genomic and transcriptomic analyses of the Fuzhuan brick tea-fermentation fungus Aspergillus cristatus.</title>
        <authorList>
            <person name="Ge Y."/>
            <person name="Wang Y."/>
            <person name="Liu Y."/>
            <person name="Tan Y."/>
            <person name="Ren X."/>
            <person name="Zhang X."/>
            <person name="Hyde K.D."/>
            <person name="Liu Y."/>
            <person name="Liu Z."/>
        </authorList>
    </citation>
    <scope>NUCLEOTIDE SEQUENCE [LARGE SCALE GENOMIC DNA]</scope>
    <source>
        <strain evidence="2 3">GZAAS20.1005</strain>
    </source>
</reference>
<sequence>MATMQEDIFHLAIHKEAAALGEPPPAQLDLTPEALDQYTSAIIQAIKNALEASTKRAHAHPSGHRWWNDDCQEAVLALQGAAQDPDSPLTEIEAAQRTFRCTVCQAKRHYWCTQLDNFSDSKGIVKAIKWSRTEGSFPTPPLKDGNRTHTTANAKAELLVKTLLQKAACAEDIPINCSNPEATLPFPNITTGEVYQAIFRAKSSTPGQDEISNDVLKKAWPVIGPHISALYKHCITTEWHPTLFRQAILVALPKPGKKDYSSPRSYRLISLLSTLGKGLERLMARRLAWIAIRHKVLHPQQFGALPCRSATDLAAALVHDIEEAWARGLFASMLTLDIKGAFHAVLQGRLTQRLCSQGWPPTVLRWVSSFTQDRTAAIRLDEHQSPTFTVPAGLPQGSPVSPILFMLYVEPIFKIGKSLEENTVRLQNIATDLMEWGQREGLTFDLAKTELQHFARGWKKNNPTCSIQTPEGIVIINHPQFNEATRWLGIWFDRKLKIKNTHPNAGCEGQTGSQWHPSPCQHSMRAKAPLLRQATIACVVPVLCYGAVLHRESAIPPMELLLDQRRRSLAIRVHQLDTQHPLHLLVIHQPSRYISTRLLRAVDPKNFHLIEQVDPLLLSPWDSNPEPKEQSATMKIQARDAFQRWLACIPPLSTVVYTDGSKGKDSKTTGAGWVGYWGM</sequence>
<evidence type="ECO:0000313" key="3">
    <source>
        <dbReference type="Proteomes" id="UP000094569"/>
    </source>
</evidence>
<feature type="domain" description="Reverse transcriptase" evidence="1">
    <location>
        <begin position="233"/>
        <end position="492"/>
    </location>
</feature>